<keyword evidence="7" id="KW-1185">Reference proteome</keyword>
<accession>A0A1U7JIZ6</accession>
<dbReference type="PANTHER" id="PTHR42781:SF4">
    <property type="entry name" value="SPERMIDINE_PUTRESCINE IMPORT ATP-BINDING PROTEIN POTA"/>
    <property type="match status" value="1"/>
</dbReference>
<evidence type="ECO:0000256" key="1">
    <source>
        <dbReference type="ARBA" id="ARBA00005417"/>
    </source>
</evidence>
<evidence type="ECO:0000313" key="7">
    <source>
        <dbReference type="Proteomes" id="UP000185783"/>
    </source>
</evidence>
<dbReference type="SMART" id="SM00382">
    <property type="entry name" value="AAA"/>
    <property type="match status" value="1"/>
</dbReference>
<evidence type="ECO:0000256" key="2">
    <source>
        <dbReference type="ARBA" id="ARBA00022448"/>
    </source>
</evidence>
<dbReference type="PROSITE" id="PS50893">
    <property type="entry name" value="ABC_TRANSPORTER_2"/>
    <property type="match status" value="1"/>
</dbReference>
<dbReference type="AlphaFoldDB" id="A0A1U7JIZ6"/>
<dbReference type="Pfam" id="PF00005">
    <property type="entry name" value="ABC_tran"/>
    <property type="match status" value="1"/>
</dbReference>
<keyword evidence="4 6" id="KW-0067">ATP-binding</keyword>
<sequence>MRQGTRITLEGLSKQYADQTAVHHMNLDVAGGEFVVLLGPSGCGKTTTLRLVSGLDTPSAGDIAFDGHTVANLPVQQRNVGLVSQRFNLFPHMRVYDNVAFGLSVRGVGASEIRERVHVMLEAVQLVPYADRFPSQLSGGQMQRVAIARTLVTEPKVLLLDEPFASLDTSLRMEMRSFLKELQRDMGMTTLLVTHDQTEAMDLADRIAVMFDGHLAQVGVPEDVYHHPISERVARFMGASNIAPATMVSPDCIDTPWGKLQVAKADVGAGSCKAMVRYEAIGISLDKEPLLNGPANRLSGTITSIEFLGPVKRCTVQVGAECLIADQPSTSSLQVGQPVAVLICPDHIGLLRK</sequence>
<name>A0A1U7JIZ6_9HYPH</name>
<comment type="caution">
    <text evidence="6">The sequence shown here is derived from an EMBL/GenBank/DDBJ whole genome shotgun (WGS) entry which is preliminary data.</text>
</comment>
<protein>
    <submittedName>
        <fullName evidence="6">Iron ABC transporter ATP-binding protein</fullName>
    </submittedName>
</protein>
<dbReference type="STRING" id="197461.A3843_07900"/>
<dbReference type="InterPro" id="IPR008995">
    <property type="entry name" value="Mo/tungstate-bd_C_term_dom"/>
</dbReference>
<evidence type="ECO:0000256" key="4">
    <source>
        <dbReference type="ARBA" id="ARBA00022840"/>
    </source>
</evidence>
<gene>
    <name evidence="6" type="ORF">A3843_07900</name>
</gene>
<dbReference type="InterPro" id="IPR013611">
    <property type="entry name" value="Transp-assoc_OB_typ2"/>
</dbReference>
<dbReference type="Gene3D" id="3.40.50.300">
    <property type="entry name" value="P-loop containing nucleotide triphosphate hydrolases"/>
    <property type="match status" value="1"/>
</dbReference>
<dbReference type="GO" id="GO:0005524">
    <property type="term" value="F:ATP binding"/>
    <property type="evidence" value="ECO:0007669"/>
    <property type="project" value="UniProtKB-KW"/>
</dbReference>
<dbReference type="FunFam" id="3.40.50.300:FF:000425">
    <property type="entry name" value="Probable ABC transporter, ATP-binding subunit"/>
    <property type="match status" value="1"/>
</dbReference>
<evidence type="ECO:0000256" key="3">
    <source>
        <dbReference type="ARBA" id="ARBA00022741"/>
    </source>
</evidence>
<dbReference type="InterPro" id="IPR027417">
    <property type="entry name" value="P-loop_NTPase"/>
</dbReference>
<dbReference type="GO" id="GO:0022857">
    <property type="term" value="F:transmembrane transporter activity"/>
    <property type="evidence" value="ECO:0007669"/>
    <property type="project" value="InterPro"/>
</dbReference>
<dbReference type="InterPro" id="IPR003593">
    <property type="entry name" value="AAA+_ATPase"/>
</dbReference>
<dbReference type="InterPro" id="IPR003439">
    <property type="entry name" value="ABC_transporter-like_ATP-bd"/>
</dbReference>
<organism evidence="6 7">
    <name type="scientific">Pseudovibrio exalbescens</name>
    <dbReference type="NCBI Taxonomy" id="197461"/>
    <lineage>
        <taxon>Bacteria</taxon>
        <taxon>Pseudomonadati</taxon>
        <taxon>Pseudomonadota</taxon>
        <taxon>Alphaproteobacteria</taxon>
        <taxon>Hyphomicrobiales</taxon>
        <taxon>Stappiaceae</taxon>
        <taxon>Pseudovibrio</taxon>
    </lineage>
</organism>
<comment type="similarity">
    <text evidence="1">Belongs to the ABC transporter superfamily.</text>
</comment>
<evidence type="ECO:0000259" key="5">
    <source>
        <dbReference type="PROSITE" id="PS50893"/>
    </source>
</evidence>
<keyword evidence="2" id="KW-0813">Transport</keyword>
<dbReference type="SUPFAM" id="SSF52540">
    <property type="entry name" value="P-loop containing nucleoside triphosphate hydrolases"/>
    <property type="match status" value="1"/>
</dbReference>
<dbReference type="Proteomes" id="UP000185783">
    <property type="component" value="Unassembled WGS sequence"/>
</dbReference>
<evidence type="ECO:0000313" key="6">
    <source>
        <dbReference type="EMBL" id="OKL44689.1"/>
    </source>
</evidence>
<dbReference type="GO" id="GO:0016887">
    <property type="term" value="F:ATP hydrolysis activity"/>
    <property type="evidence" value="ECO:0007669"/>
    <property type="project" value="InterPro"/>
</dbReference>
<dbReference type="SUPFAM" id="SSF50331">
    <property type="entry name" value="MOP-like"/>
    <property type="match status" value="1"/>
</dbReference>
<reference evidence="6 7" key="1">
    <citation type="submission" date="2016-03" db="EMBL/GenBank/DDBJ databases">
        <title>Genome sequence of Nesiotobacter sp. nov., a moderately halophilic alphaproteobacterium isolated from the Yellow Sea, China.</title>
        <authorList>
            <person name="Zhang G."/>
            <person name="Zhang R."/>
        </authorList>
    </citation>
    <scope>NUCLEOTIDE SEQUENCE [LARGE SCALE GENOMIC DNA]</scope>
    <source>
        <strain evidence="6 7">WB1-6</strain>
    </source>
</reference>
<dbReference type="PANTHER" id="PTHR42781">
    <property type="entry name" value="SPERMIDINE/PUTRESCINE IMPORT ATP-BINDING PROTEIN POTA"/>
    <property type="match status" value="1"/>
</dbReference>
<dbReference type="InterPro" id="IPR017871">
    <property type="entry name" value="ABC_transporter-like_CS"/>
</dbReference>
<keyword evidence="3" id="KW-0547">Nucleotide-binding</keyword>
<feature type="domain" description="ABC transporter" evidence="5">
    <location>
        <begin position="7"/>
        <end position="237"/>
    </location>
</feature>
<dbReference type="InterPro" id="IPR050093">
    <property type="entry name" value="ABC_SmlMolc_Importer"/>
</dbReference>
<dbReference type="GO" id="GO:0043190">
    <property type="term" value="C:ATP-binding cassette (ABC) transporter complex"/>
    <property type="evidence" value="ECO:0007669"/>
    <property type="project" value="InterPro"/>
</dbReference>
<dbReference type="Pfam" id="PF08402">
    <property type="entry name" value="TOBE_2"/>
    <property type="match status" value="1"/>
</dbReference>
<dbReference type="GO" id="GO:0015697">
    <property type="term" value="P:quaternary ammonium group transport"/>
    <property type="evidence" value="ECO:0007669"/>
    <property type="project" value="UniProtKB-ARBA"/>
</dbReference>
<dbReference type="PROSITE" id="PS00211">
    <property type="entry name" value="ABC_TRANSPORTER_1"/>
    <property type="match status" value="1"/>
</dbReference>
<proteinExistence type="inferred from homology"/>
<dbReference type="EMBL" id="LVVZ01000014">
    <property type="protein sequence ID" value="OKL44689.1"/>
    <property type="molecule type" value="Genomic_DNA"/>
</dbReference>